<accession>A0A0V0XHT6</accession>
<keyword evidence="2" id="KW-1185">Reference proteome</keyword>
<evidence type="ECO:0000313" key="1">
    <source>
        <dbReference type="EMBL" id="KRX87548.1"/>
    </source>
</evidence>
<dbReference type="AlphaFoldDB" id="A0A0V0XHT6"/>
<reference evidence="1 2" key="1">
    <citation type="submission" date="2015-01" db="EMBL/GenBank/DDBJ databases">
        <title>Evolution of Trichinella species and genotypes.</title>
        <authorList>
            <person name="Korhonen P.K."/>
            <person name="Edoardo P."/>
            <person name="Giuseppe L.R."/>
            <person name="Gasser R.B."/>
        </authorList>
    </citation>
    <scope>NUCLEOTIDE SEQUENCE [LARGE SCALE GENOMIC DNA]</scope>
    <source>
        <strain evidence="1">ISS2496</strain>
    </source>
</reference>
<protein>
    <submittedName>
        <fullName evidence="1">Uncharacterized protein</fullName>
    </submittedName>
</protein>
<sequence>LVAVIAEWNLLHHVYHQEGAGPVGLVEPWAQKNLA</sequence>
<evidence type="ECO:0000313" key="2">
    <source>
        <dbReference type="Proteomes" id="UP000054783"/>
    </source>
</evidence>
<dbReference type="Proteomes" id="UP000054783">
    <property type="component" value="Unassembled WGS sequence"/>
</dbReference>
<proteinExistence type="predicted"/>
<organism evidence="1 2">
    <name type="scientific">Trichinella patagoniensis</name>
    <dbReference type="NCBI Taxonomy" id="990121"/>
    <lineage>
        <taxon>Eukaryota</taxon>
        <taxon>Metazoa</taxon>
        <taxon>Ecdysozoa</taxon>
        <taxon>Nematoda</taxon>
        <taxon>Enoplea</taxon>
        <taxon>Dorylaimia</taxon>
        <taxon>Trichinellida</taxon>
        <taxon>Trichinellidae</taxon>
        <taxon>Trichinella</taxon>
    </lineage>
</organism>
<gene>
    <name evidence="1" type="ORF">T12_10346</name>
</gene>
<feature type="non-terminal residue" evidence="1">
    <location>
        <position position="1"/>
    </location>
</feature>
<name>A0A0V0XHT6_9BILA</name>
<comment type="caution">
    <text evidence="1">The sequence shown here is derived from an EMBL/GenBank/DDBJ whole genome shotgun (WGS) entry which is preliminary data.</text>
</comment>
<dbReference type="EMBL" id="JYDQ01004874">
    <property type="protein sequence ID" value="KRX87548.1"/>
    <property type="molecule type" value="Genomic_DNA"/>
</dbReference>